<gene>
    <name evidence="3" type="ORF">PMEA_00029337</name>
</gene>
<accession>A0AAU9XTL1</accession>
<feature type="region of interest" description="Disordered" evidence="1">
    <location>
        <begin position="1"/>
        <end position="23"/>
    </location>
</feature>
<dbReference type="Proteomes" id="UP001159428">
    <property type="component" value="Unassembled WGS sequence"/>
</dbReference>
<feature type="non-terminal residue" evidence="3">
    <location>
        <position position="187"/>
    </location>
</feature>
<evidence type="ECO:0000313" key="3">
    <source>
        <dbReference type="EMBL" id="CAH3156176.1"/>
    </source>
</evidence>
<evidence type="ECO:0000259" key="2">
    <source>
        <dbReference type="Pfam" id="PF02023"/>
    </source>
</evidence>
<proteinExistence type="predicted"/>
<dbReference type="EMBL" id="CALNXJ010000060">
    <property type="protein sequence ID" value="CAH3156176.1"/>
    <property type="molecule type" value="Genomic_DNA"/>
</dbReference>
<name>A0AAU9XTL1_9CNID</name>
<feature type="domain" description="SCAN box" evidence="2">
    <location>
        <begin position="111"/>
        <end position="180"/>
    </location>
</feature>
<dbReference type="Gene3D" id="1.10.4020.10">
    <property type="entry name" value="DNA breaking-rejoining enzymes"/>
    <property type="match status" value="1"/>
</dbReference>
<evidence type="ECO:0000313" key="4">
    <source>
        <dbReference type="Proteomes" id="UP001159428"/>
    </source>
</evidence>
<dbReference type="SUPFAM" id="SSF47353">
    <property type="entry name" value="Retrovirus capsid dimerization domain-like"/>
    <property type="match status" value="1"/>
</dbReference>
<reference evidence="3 4" key="1">
    <citation type="submission" date="2022-05" db="EMBL/GenBank/DDBJ databases">
        <authorList>
            <consortium name="Genoscope - CEA"/>
            <person name="William W."/>
        </authorList>
    </citation>
    <scope>NUCLEOTIDE SEQUENCE [LARGE SCALE GENOMIC DNA]</scope>
</reference>
<dbReference type="Pfam" id="PF02023">
    <property type="entry name" value="SCAN"/>
    <property type="match status" value="1"/>
</dbReference>
<dbReference type="PANTHER" id="PTHR46888:SF13">
    <property type="entry name" value="RIBONUCLEASE H"/>
    <property type="match status" value="1"/>
</dbReference>
<dbReference type="PANTHER" id="PTHR46888">
    <property type="entry name" value="ZINC KNUCKLE DOMAINCONTAINING PROTEIN-RELATED"/>
    <property type="match status" value="1"/>
</dbReference>
<keyword evidence="4" id="KW-1185">Reference proteome</keyword>
<sequence>MERQEKLKREEMEMQERLEREERQERLEKKEKLAYQHEIEMMKLAIQTKFGVGSGSEKHSENFVVTKHIRLVPPFQEKDINKYFLHFEKIASNLKWPKEYWVMLLQSVLVEFARSKKQLFDRWCHSRKIGKSHDKLRQLILVEEFKRCIHSDVRTFINEQRAETLEDAARLSDEFSLSHKVNFMGKP</sequence>
<protein>
    <recommendedName>
        <fullName evidence="2">SCAN box domain-containing protein</fullName>
    </recommendedName>
</protein>
<organism evidence="3 4">
    <name type="scientific">Pocillopora meandrina</name>
    <dbReference type="NCBI Taxonomy" id="46732"/>
    <lineage>
        <taxon>Eukaryota</taxon>
        <taxon>Metazoa</taxon>
        <taxon>Cnidaria</taxon>
        <taxon>Anthozoa</taxon>
        <taxon>Hexacorallia</taxon>
        <taxon>Scleractinia</taxon>
        <taxon>Astrocoeniina</taxon>
        <taxon>Pocilloporidae</taxon>
        <taxon>Pocillopora</taxon>
    </lineage>
</organism>
<evidence type="ECO:0000256" key="1">
    <source>
        <dbReference type="SAM" id="MobiDB-lite"/>
    </source>
</evidence>
<dbReference type="InterPro" id="IPR003309">
    <property type="entry name" value="SCAN_dom"/>
</dbReference>
<dbReference type="AlphaFoldDB" id="A0AAU9XTL1"/>
<dbReference type="InterPro" id="IPR038269">
    <property type="entry name" value="SCAN_sf"/>
</dbReference>
<comment type="caution">
    <text evidence="3">The sequence shown here is derived from an EMBL/GenBank/DDBJ whole genome shotgun (WGS) entry which is preliminary data.</text>
</comment>